<feature type="transmembrane region" description="Helical" evidence="1">
    <location>
        <begin position="33"/>
        <end position="55"/>
    </location>
</feature>
<evidence type="ECO:0000313" key="2">
    <source>
        <dbReference type="EMBL" id="MBC3832907.1"/>
    </source>
</evidence>
<feature type="transmembrane region" description="Helical" evidence="1">
    <location>
        <begin position="106"/>
        <end position="134"/>
    </location>
</feature>
<gene>
    <name evidence="2" type="ORF">H8K33_15465</name>
</gene>
<evidence type="ECO:0000313" key="3">
    <source>
        <dbReference type="Proteomes" id="UP000643610"/>
    </source>
</evidence>
<sequence>MATTFALTTEVTGWRAPLLGATLGLITVLFDDLVVFVGTAFTAFVGTATFADFAATFTSLGAGLAGAFDVVFVAVLVAVLTAGLVAILVAGLTTGLLIALAGELAIFLVAAVLVELFVTTDVSFFAGFFIALAIESNQPKLKSYLKFIKRKHCHQPLPQNRTLMQKSNSTFLSIGVLGYSEEHMLT</sequence>
<keyword evidence="1" id="KW-0812">Transmembrane</keyword>
<dbReference type="RefSeq" id="WP_186891958.1">
    <property type="nucleotide sequence ID" value="NZ_JACOFU010000007.1"/>
</dbReference>
<feature type="transmembrane region" description="Helical" evidence="1">
    <location>
        <begin position="67"/>
        <end position="100"/>
    </location>
</feature>
<proteinExistence type="predicted"/>
<accession>A0ABR6XTW8</accession>
<keyword evidence="3" id="KW-1185">Reference proteome</keyword>
<comment type="caution">
    <text evidence="2">The sequence shown here is derived from an EMBL/GenBank/DDBJ whole genome shotgun (WGS) entry which is preliminary data.</text>
</comment>
<evidence type="ECO:0000256" key="1">
    <source>
        <dbReference type="SAM" id="Phobius"/>
    </source>
</evidence>
<keyword evidence="1" id="KW-0472">Membrane</keyword>
<organism evidence="2 3">
    <name type="scientific">Undibacterium amnicola</name>
    <dbReference type="NCBI Taxonomy" id="1834038"/>
    <lineage>
        <taxon>Bacteria</taxon>
        <taxon>Pseudomonadati</taxon>
        <taxon>Pseudomonadota</taxon>
        <taxon>Betaproteobacteria</taxon>
        <taxon>Burkholderiales</taxon>
        <taxon>Oxalobacteraceae</taxon>
        <taxon>Undibacterium</taxon>
    </lineage>
</organism>
<reference evidence="2 3" key="1">
    <citation type="submission" date="2020-08" db="EMBL/GenBank/DDBJ databases">
        <title>Novel species isolated from subtropical streams in China.</title>
        <authorList>
            <person name="Lu H."/>
        </authorList>
    </citation>
    <scope>NUCLEOTIDE SEQUENCE [LARGE SCALE GENOMIC DNA]</scope>
    <source>
        <strain evidence="2 3">KCTC 52442</strain>
    </source>
</reference>
<dbReference type="Proteomes" id="UP000643610">
    <property type="component" value="Unassembled WGS sequence"/>
</dbReference>
<name>A0ABR6XTW8_9BURK</name>
<keyword evidence="1" id="KW-1133">Transmembrane helix</keyword>
<dbReference type="EMBL" id="JACOFU010000007">
    <property type="protein sequence ID" value="MBC3832907.1"/>
    <property type="molecule type" value="Genomic_DNA"/>
</dbReference>
<protein>
    <submittedName>
        <fullName evidence="2">Uncharacterized protein</fullName>
    </submittedName>
</protein>